<evidence type="ECO:0000313" key="2">
    <source>
        <dbReference type="EMBL" id="KAH3799789.1"/>
    </source>
</evidence>
<feature type="compositionally biased region" description="Polar residues" evidence="1">
    <location>
        <begin position="1"/>
        <end position="11"/>
    </location>
</feature>
<dbReference type="Proteomes" id="UP000828390">
    <property type="component" value="Unassembled WGS sequence"/>
</dbReference>
<name>A0A9D4J893_DREPO</name>
<evidence type="ECO:0000313" key="3">
    <source>
        <dbReference type="Proteomes" id="UP000828390"/>
    </source>
</evidence>
<evidence type="ECO:0000256" key="1">
    <source>
        <dbReference type="SAM" id="MobiDB-lite"/>
    </source>
</evidence>
<accession>A0A9D4J893</accession>
<reference evidence="2" key="2">
    <citation type="submission" date="2020-11" db="EMBL/GenBank/DDBJ databases">
        <authorList>
            <person name="McCartney M.A."/>
            <person name="Auch B."/>
            <person name="Kono T."/>
            <person name="Mallez S."/>
            <person name="Becker A."/>
            <person name="Gohl D.M."/>
            <person name="Silverstein K.A.T."/>
            <person name="Koren S."/>
            <person name="Bechman K.B."/>
            <person name="Herman A."/>
            <person name="Abrahante J.E."/>
            <person name="Garbe J."/>
        </authorList>
    </citation>
    <scope>NUCLEOTIDE SEQUENCE</scope>
    <source>
        <strain evidence="2">Duluth1</strain>
        <tissue evidence="2">Whole animal</tissue>
    </source>
</reference>
<gene>
    <name evidence="2" type="ORF">DPMN_153405</name>
</gene>
<dbReference type="EMBL" id="JAIWYP010000007">
    <property type="protein sequence ID" value="KAH3799789.1"/>
    <property type="molecule type" value="Genomic_DNA"/>
</dbReference>
<reference evidence="2" key="1">
    <citation type="journal article" date="2019" name="bioRxiv">
        <title>The Genome of the Zebra Mussel, Dreissena polymorpha: A Resource for Invasive Species Research.</title>
        <authorList>
            <person name="McCartney M.A."/>
            <person name="Auch B."/>
            <person name="Kono T."/>
            <person name="Mallez S."/>
            <person name="Zhang Y."/>
            <person name="Obille A."/>
            <person name="Becker A."/>
            <person name="Abrahante J.E."/>
            <person name="Garbe J."/>
            <person name="Badalamenti J.P."/>
            <person name="Herman A."/>
            <person name="Mangelson H."/>
            <person name="Liachko I."/>
            <person name="Sullivan S."/>
            <person name="Sone E.D."/>
            <person name="Koren S."/>
            <person name="Silverstein K.A.T."/>
            <person name="Beckman K.B."/>
            <person name="Gohl D.M."/>
        </authorList>
    </citation>
    <scope>NUCLEOTIDE SEQUENCE</scope>
    <source>
        <strain evidence="2">Duluth1</strain>
        <tissue evidence="2">Whole animal</tissue>
    </source>
</reference>
<sequence>MRTASGSSCHKTGSPGPQPHGLRGPCLYLASRCGSRGWMWSVKGTMCTCMTVSQHS</sequence>
<dbReference type="AlphaFoldDB" id="A0A9D4J893"/>
<proteinExistence type="predicted"/>
<protein>
    <submittedName>
        <fullName evidence="2">Uncharacterized protein</fullName>
    </submittedName>
</protein>
<organism evidence="2 3">
    <name type="scientific">Dreissena polymorpha</name>
    <name type="common">Zebra mussel</name>
    <name type="synonym">Mytilus polymorpha</name>
    <dbReference type="NCBI Taxonomy" id="45954"/>
    <lineage>
        <taxon>Eukaryota</taxon>
        <taxon>Metazoa</taxon>
        <taxon>Spiralia</taxon>
        <taxon>Lophotrochozoa</taxon>
        <taxon>Mollusca</taxon>
        <taxon>Bivalvia</taxon>
        <taxon>Autobranchia</taxon>
        <taxon>Heteroconchia</taxon>
        <taxon>Euheterodonta</taxon>
        <taxon>Imparidentia</taxon>
        <taxon>Neoheterodontei</taxon>
        <taxon>Myida</taxon>
        <taxon>Dreissenoidea</taxon>
        <taxon>Dreissenidae</taxon>
        <taxon>Dreissena</taxon>
    </lineage>
</organism>
<comment type="caution">
    <text evidence="2">The sequence shown here is derived from an EMBL/GenBank/DDBJ whole genome shotgun (WGS) entry which is preliminary data.</text>
</comment>
<keyword evidence="3" id="KW-1185">Reference proteome</keyword>
<feature type="region of interest" description="Disordered" evidence="1">
    <location>
        <begin position="1"/>
        <end position="24"/>
    </location>
</feature>